<accession>L9XVA3</accession>
<dbReference type="Gene3D" id="1.10.10.10">
    <property type="entry name" value="Winged helix-like DNA-binding domain superfamily/Winged helix DNA-binding domain"/>
    <property type="match status" value="1"/>
</dbReference>
<reference evidence="2 3" key="1">
    <citation type="journal article" date="2014" name="PLoS Genet.">
        <title>Phylogenetically driven sequencing of extremely halophilic archaea reveals strategies for static and dynamic osmo-response.</title>
        <authorList>
            <person name="Becker E.A."/>
            <person name="Seitzer P.M."/>
            <person name="Tritt A."/>
            <person name="Larsen D."/>
            <person name="Krusor M."/>
            <person name="Yao A.I."/>
            <person name="Wu D."/>
            <person name="Madern D."/>
            <person name="Eisen J.A."/>
            <person name="Darling A.E."/>
            <person name="Facciotti M.T."/>
        </authorList>
    </citation>
    <scope>NUCLEOTIDE SEQUENCE [LARGE SCALE GENOMIC DNA]</scope>
    <source>
        <strain evidence="2 3">JCM 10478</strain>
    </source>
</reference>
<feature type="domain" description="DUF7344" evidence="1">
    <location>
        <begin position="20"/>
        <end position="95"/>
    </location>
</feature>
<dbReference type="PATRIC" id="fig|1227496.3.peg.2814"/>
<dbReference type="STRING" id="1227496.C489_14035"/>
<dbReference type="InterPro" id="IPR036388">
    <property type="entry name" value="WH-like_DNA-bd_sf"/>
</dbReference>
<dbReference type="AlphaFoldDB" id="L9XVA3"/>
<dbReference type="Pfam" id="PF24035">
    <property type="entry name" value="DUF7344"/>
    <property type="match status" value="1"/>
</dbReference>
<dbReference type="OrthoDB" id="247722at2157"/>
<dbReference type="Proteomes" id="UP000011632">
    <property type="component" value="Unassembled WGS sequence"/>
</dbReference>
<proteinExistence type="predicted"/>
<keyword evidence="3" id="KW-1185">Reference proteome</keyword>
<organism evidence="2 3">
    <name type="scientific">Natrinema versiforme JCM 10478</name>
    <dbReference type="NCBI Taxonomy" id="1227496"/>
    <lineage>
        <taxon>Archaea</taxon>
        <taxon>Methanobacteriati</taxon>
        <taxon>Methanobacteriota</taxon>
        <taxon>Stenosarchaea group</taxon>
        <taxon>Halobacteria</taxon>
        <taxon>Halobacteriales</taxon>
        <taxon>Natrialbaceae</taxon>
        <taxon>Natrinema</taxon>
    </lineage>
</organism>
<name>L9XVA3_9EURY</name>
<evidence type="ECO:0000313" key="3">
    <source>
        <dbReference type="Proteomes" id="UP000011632"/>
    </source>
</evidence>
<protein>
    <recommendedName>
        <fullName evidence="1">DUF7344 domain-containing protein</fullName>
    </recommendedName>
</protein>
<comment type="caution">
    <text evidence="2">The sequence shown here is derived from an EMBL/GenBank/DDBJ whole genome shotgun (WGS) entry which is preliminary data.</text>
</comment>
<evidence type="ECO:0000259" key="1">
    <source>
        <dbReference type="Pfam" id="PF24035"/>
    </source>
</evidence>
<dbReference type="RefSeq" id="WP_006431896.1">
    <property type="nucleotide sequence ID" value="NZ_AOID01000044.1"/>
</dbReference>
<evidence type="ECO:0000313" key="2">
    <source>
        <dbReference type="EMBL" id="ELY65695.1"/>
    </source>
</evidence>
<sequence>MTDSTAKQRASIPSDSVLSAVASEHRRAVLRSLDRSDENAIAVSALTELVAKALRNGAVPDDERRRIRTALHHIHLPKLEDFGLLSYDIETGQVRAATGGLDADLRALIMPHDIRE</sequence>
<gene>
    <name evidence="2" type="ORF">C489_14035</name>
</gene>
<dbReference type="EMBL" id="AOID01000044">
    <property type="protein sequence ID" value="ELY65695.1"/>
    <property type="molecule type" value="Genomic_DNA"/>
</dbReference>
<dbReference type="InterPro" id="IPR055768">
    <property type="entry name" value="DUF7344"/>
</dbReference>